<proteinExistence type="inferred from homology"/>
<dbReference type="PANTHER" id="PTHR36570">
    <property type="entry name" value="DISULFIDE BOND FORMATION PROTEIN B"/>
    <property type="match status" value="1"/>
</dbReference>
<dbReference type="Gene3D" id="1.20.1550.10">
    <property type="entry name" value="DsbB-like"/>
    <property type="match status" value="1"/>
</dbReference>
<feature type="disulfide bond" description="Redox-active" evidence="14">
    <location>
        <begin position="38"/>
        <end position="41"/>
    </location>
</feature>
<dbReference type="HAMAP" id="MF_00286">
    <property type="entry name" value="DsbB"/>
    <property type="match status" value="1"/>
</dbReference>
<evidence type="ECO:0000256" key="10">
    <source>
        <dbReference type="ARBA" id="ARBA00023136"/>
    </source>
</evidence>
<evidence type="ECO:0000256" key="6">
    <source>
        <dbReference type="ARBA" id="ARBA00022692"/>
    </source>
</evidence>
<dbReference type="PANTHER" id="PTHR36570:SF3">
    <property type="entry name" value="DISULFIDE BOND FORMATION PROTEIN B"/>
    <property type="match status" value="1"/>
</dbReference>
<evidence type="ECO:0000256" key="1">
    <source>
        <dbReference type="ARBA" id="ARBA00004429"/>
    </source>
</evidence>
<dbReference type="RefSeq" id="WP_133566507.1">
    <property type="nucleotide sequence ID" value="NZ_NIHB01000007.1"/>
</dbReference>
<dbReference type="InterPro" id="IPR003752">
    <property type="entry name" value="DiS_bond_form_DsbB/BdbC"/>
</dbReference>
<keyword evidence="6 14" id="KW-0812">Transmembrane</keyword>
<feature type="topological domain" description="Cytoplasmic" evidence="14">
    <location>
        <begin position="164"/>
        <end position="168"/>
    </location>
</feature>
<comment type="function">
    <text evidence="14">Required for disulfide bond formation in some periplasmic proteins. Acts by oxidizing the DsbA protein.</text>
</comment>
<dbReference type="GO" id="GO:0005886">
    <property type="term" value="C:plasma membrane"/>
    <property type="evidence" value="ECO:0007669"/>
    <property type="project" value="UniProtKB-SubCell"/>
</dbReference>
<feature type="transmembrane region" description="Helical" evidence="15">
    <location>
        <begin position="7"/>
        <end position="28"/>
    </location>
</feature>
<dbReference type="EMBL" id="SNZB01000004">
    <property type="protein sequence ID" value="TDR19388.1"/>
    <property type="molecule type" value="Genomic_DNA"/>
</dbReference>
<dbReference type="InterPro" id="IPR023380">
    <property type="entry name" value="DsbB-like_sf"/>
</dbReference>
<keyword evidence="13 14" id="KW-0676">Redox-active center</keyword>
<protein>
    <recommendedName>
        <fullName evidence="14">Disulfide bond formation protein B</fullName>
    </recommendedName>
    <alternativeName>
        <fullName evidence="14">Disulfide oxidoreductase</fullName>
    </alternativeName>
</protein>
<dbReference type="GO" id="GO:0009055">
    <property type="term" value="F:electron transfer activity"/>
    <property type="evidence" value="ECO:0007669"/>
    <property type="project" value="UniProtKB-UniRule"/>
</dbReference>
<dbReference type="AlphaFoldDB" id="A0A4R6XSR7"/>
<feature type="transmembrane region" description="Helical" evidence="15">
    <location>
        <begin position="145"/>
        <end position="163"/>
    </location>
</feature>
<keyword evidence="7 14" id="KW-0249">Electron transport</keyword>
<dbReference type="GO" id="GO:0006457">
    <property type="term" value="P:protein folding"/>
    <property type="evidence" value="ECO:0007669"/>
    <property type="project" value="InterPro"/>
</dbReference>
<reference evidence="16 17" key="1">
    <citation type="submission" date="2019-03" db="EMBL/GenBank/DDBJ databases">
        <title>Genomic Encyclopedia of Type Strains, Phase IV (KMG-IV): sequencing the most valuable type-strain genomes for metagenomic binning, comparative biology and taxonomic classification.</title>
        <authorList>
            <person name="Goeker M."/>
        </authorList>
    </citation>
    <scope>NUCLEOTIDE SEQUENCE [LARGE SCALE GENOMIC DNA]</scope>
    <source>
        <strain evidence="16 17">DSM 25488</strain>
    </source>
</reference>
<evidence type="ECO:0000256" key="8">
    <source>
        <dbReference type="ARBA" id="ARBA00022989"/>
    </source>
</evidence>
<evidence type="ECO:0000313" key="17">
    <source>
        <dbReference type="Proteomes" id="UP000295724"/>
    </source>
</evidence>
<keyword evidence="11 14" id="KW-1015">Disulfide bond</keyword>
<evidence type="ECO:0000256" key="15">
    <source>
        <dbReference type="SAM" id="Phobius"/>
    </source>
</evidence>
<dbReference type="InterPro" id="IPR022920">
    <property type="entry name" value="Disulphide_bond_form_DsbB"/>
</dbReference>
<keyword evidence="8 14" id="KW-1133">Transmembrane helix</keyword>
<evidence type="ECO:0000256" key="5">
    <source>
        <dbReference type="ARBA" id="ARBA00022519"/>
    </source>
</evidence>
<sequence>MTLTKNQFRLVSILPFLFCVGVLSYALYVEHVMFLMPCNLCILQRVVFVGIGLWYLIACFKPAQFWGRKLIGVLLLLTTVCGIAISGRHVWMQGLPPELVPDCGPSIEMMMDTSPLWDVLKNVLSASGNCADIQWQFLGMSMPTWTLISFIGLFIYTLIWMFVRIEKS</sequence>
<gene>
    <name evidence="14" type="primary">dsbB</name>
    <name evidence="16" type="ORF">C8D91_1937</name>
</gene>
<dbReference type="GO" id="GO:0015035">
    <property type="term" value="F:protein-disulfide reductase activity"/>
    <property type="evidence" value="ECO:0007669"/>
    <property type="project" value="UniProtKB-UniRule"/>
</dbReference>
<evidence type="ECO:0000256" key="13">
    <source>
        <dbReference type="ARBA" id="ARBA00023284"/>
    </source>
</evidence>
<keyword evidence="17" id="KW-1185">Reference proteome</keyword>
<dbReference type="SUPFAM" id="SSF158442">
    <property type="entry name" value="DsbB-like"/>
    <property type="match status" value="1"/>
</dbReference>
<comment type="subcellular location">
    <subcellularLocation>
        <location evidence="1">Cell inner membrane</location>
        <topology evidence="1">Multi-pass membrane protein</topology>
    </subcellularLocation>
    <subcellularLocation>
        <location evidence="14">Cell membrane</location>
        <topology evidence="14">Multi-pass membrane protein</topology>
    </subcellularLocation>
</comment>
<evidence type="ECO:0000313" key="16">
    <source>
        <dbReference type="EMBL" id="TDR19388.1"/>
    </source>
</evidence>
<evidence type="ECO:0000256" key="12">
    <source>
        <dbReference type="ARBA" id="ARBA00023186"/>
    </source>
</evidence>
<name>A0A4R6XSR7_9GAMM</name>
<feature type="transmembrane region" description="Helical" evidence="15">
    <location>
        <begin position="34"/>
        <end position="58"/>
    </location>
</feature>
<comment type="caution">
    <text evidence="14">Lacks conserved residue(s) required for the propagation of feature annotation.</text>
</comment>
<accession>A0A4R6XSR7</accession>
<keyword evidence="4 14" id="KW-1003">Cell membrane</keyword>
<dbReference type="Pfam" id="PF02600">
    <property type="entry name" value="DsbB"/>
    <property type="match status" value="1"/>
</dbReference>
<keyword evidence="9 14" id="KW-0560">Oxidoreductase</keyword>
<evidence type="ECO:0000256" key="4">
    <source>
        <dbReference type="ARBA" id="ARBA00022475"/>
    </source>
</evidence>
<evidence type="ECO:0000256" key="14">
    <source>
        <dbReference type="HAMAP-Rule" id="MF_00286"/>
    </source>
</evidence>
<feature type="topological domain" description="Cytoplasmic" evidence="14">
    <location>
        <begin position="1"/>
        <end position="11"/>
    </location>
</feature>
<dbReference type="Proteomes" id="UP000295724">
    <property type="component" value="Unassembled WGS sequence"/>
</dbReference>
<keyword evidence="3 14" id="KW-0813">Transport</keyword>
<feature type="topological domain" description="Periplasmic" evidence="14">
    <location>
        <begin position="29"/>
        <end position="46"/>
    </location>
</feature>
<evidence type="ECO:0000256" key="9">
    <source>
        <dbReference type="ARBA" id="ARBA00023002"/>
    </source>
</evidence>
<evidence type="ECO:0000256" key="3">
    <source>
        <dbReference type="ARBA" id="ARBA00022448"/>
    </source>
</evidence>
<organism evidence="16 17">
    <name type="scientific">Marinicella litoralis</name>
    <dbReference type="NCBI Taxonomy" id="644220"/>
    <lineage>
        <taxon>Bacteria</taxon>
        <taxon>Pseudomonadati</taxon>
        <taxon>Pseudomonadota</taxon>
        <taxon>Gammaproteobacteria</taxon>
        <taxon>Lysobacterales</taxon>
        <taxon>Marinicellaceae</taxon>
        <taxon>Marinicella</taxon>
    </lineage>
</organism>
<keyword evidence="10 14" id="KW-0472">Membrane</keyword>
<keyword evidence="5" id="KW-0997">Cell inner membrane</keyword>
<feature type="transmembrane region" description="Helical" evidence="15">
    <location>
        <begin position="70"/>
        <end position="91"/>
    </location>
</feature>
<dbReference type="InterPro" id="IPR050183">
    <property type="entry name" value="DsbB"/>
</dbReference>
<comment type="similarity">
    <text evidence="2 14">Belongs to the DsbB family.</text>
</comment>
<evidence type="ECO:0000256" key="11">
    <source>
        <dbReference type="ARBA" id="ARBA00023157"/>
    </source>
</evidence>
<evidence type="ECO:0000256" key="7">
    <source>
        <dbReference type="ARBA" id="ARBA00022982"/>
    </source>
</evidence>
<evidence type="ECO:0000256" key="2">
    <source>
        <dbReference type="ARBA" id="ARBA00008823"/>
    </source>
</evidence>
<keyword evidence="12 14" id="KW-0143">Chaperone</keyword>
<comment type="caution">
    <text evidence="16">The sequence shown here is derived from an EMBL/GenBank/DDBJ whole genome shotgun (WGS) entry which is preliminary data.</text>
</comment>
<dbReference type="OrthoDB" id="3711263at2"/>